<dbReference type="NCBIfam" id="NF010449">
    <property type="entry name" value="PRK13875.1"/>
    <property type="match status" value="1"/>
</dbReference>
<comment type="caution">
    <text evidence="8">The sequence shown here is derived from an EMBL/GenBank/DDBJ whole genome shotgun (WGS) entry which is preliminary data.</text>
</comment>
<feature type="transmembrane region" description="Helical" evidence="7">
    <location>
        <begin position="32"/>
        <end position="50"/>
    </location>
</feature>
<keyword evidence="5 7" id="KW-0472">Membrane</keyword>
<dbReference type="InterPro" id="IPR014150">
    <property type="entry name" value="Conjugal_tfr_TrbL"/>
</dbReference>
<feature type="compositionally biased region" description="Basic and acidic residues" evidence="6">
    <location>
        <begin position="370"/>
        <end position="380"/>
    </location>
</feature>
<evidence type="ECO:0000256" key="2">
    <source>
        <dbReference type="ARBA" id="ARBA00007802"/>
    </source>
</evidence>
<name>A0ABT5IBV6_9CAUL</name>
<feature type="transmembrane region" description="Helical" evidence="7">
    <location>
        <begin position="207"/>
        <end position="228"/>
    </location>
</feature>
<dbReference type="InterPro" id="IPR007688">
    <property type="entry name" value="Conjugal_tfr_TrbL/VirB6"/>
</dbReference>
<reference evidence="8 9" key="1">
    <citation type="submission" date="2023-01" db="EMBL/GenBank/DDBJ databases">
        <title>Novel species of the genus Asticcacaulis isolated from rivers.</title>
        <authorList>
            <person name="Lu H."/>
        </authorList>
    </citation>
    <scope>NUCLEOTIDE SEQUENCE [LARGE SCALE GENOMIC DNA]</scope>
    <source>
        <strain evidence="8 9">DXS10W</strain>
    </source>
</reference>
<gene>
    <name evidence="8" type="primary">trbL</name>
    <name evidence="8" type="ORF">PQU94_04175</name>
</gene>
<organism evidence="8 9">
    <name type="scientific">Asticcacaulis currens</name>
    <dbReference type="NCBI Taxonomy" id="2984210"/>
    <lineage>
        <taxon>Bacteria</taxon>
        <taxon>Pseudomonadati</taxon>
        <taxon>Pseudomonadota</taxon>
        <taxon>Alphaproteobacteria</taxon>
        <taxon>Caulobacterales</taxon>
        <taxon>Caulobacteraceae</taxon>
        <taxon>Asticcacaulis</taxon>
    </lineage>
</organism>
<evidence type="ECO:0000256" key="7">
    <source>
        <dbReference type="SAM" id="Phobius"/>
    </source>
</evidence>
<comment type="similarity">
    <text evidence="2">Belongs to the TrbL/VirB6 family.</text>
</comment>
<comment type="subcellular location">
    <subcellularLocation>
        <location evidence="1">Membrane</location>
        <topology evidence="1">Multi-pass membrane protein</topology>
    </subcellularLocation>
</comment>
<dbReference type="NCBIfam" id="TIGR02783">
    <property type="entry name" value="TrbL_P"/>
    <property type="match status" value="1"/>
</dbReference>
<feature type="transmembrane region" description="Helical" evidence="7">
    <location>
        <begin position="139"/>
        <end position="161"/>
    </location>
</feature>
<evidence type="ECO:0000256" key="6">
    <source>
        <dbReference type="SAM" id="MobiDB-lite"/>
    </source>
</evidence>
<keyword evidence="3 7" id="KW-0812">Transmembrane</keyword>
<proteinExistence type="inferred from homology"/>
<feature type="transmembrane region" description="Helical" evidence="7">
    <location>
        <begin position="168"/>
        <end position="187"/>
    </location>
</feature>
<dbReference type="Pfam" id="PF04610">
    <property type="entry name" value="TrbL"/>
    <property type="match status" value="1"/>
</dbReference>
<feature type="transmembrane region" description="Helical" evidence="7">
    <location>
        <begin position="240"/>
        <end position="263"/>
    </location>
</feature>
<sequence>MTDLNIIDSFLATFIAYIDSGFGLLRGDLVSLTSLLIAIDVTLAALFWVLDEESQLFGKLIKKVLYVGAFAYILNNFQSLANLIHQSFTQLGLNASGGTVASGDLLKPGRLAGIGFEAAHPLLEQVAALMGLDTVLANLLTIVVLLIAWLIVLLAFFVLAIQLFITVLEFKLTCLAGFVLVPFAFWNKTAFLAERVLGNVITSGIKIMVLAVIVGIGTGFFSRFVGALDGAEPDINQTMTLVLAALTLLGLGIFGPSIASGLVSGAPQLGAGAALGTVGAAAAAGMLAGGGAMAAARLAGGAAGGTSAMQAASQIGESSGGASGSGGAGPAPVPPPPTTSSSAPSSSGGSGGPAAAASSARASEPAQPEWAKKMQREQRLRGHLHAAQTAISAGDQPVASANPDLSQKE</sequence>
<dbReference type="RefSeq" id="WP_272740240.1">
    <property type="nucleotide sequence ID" value="NZ_JAQQKW010000002.1"/>
</dbReference>
<feature type="compositionally biased region" description="Low complexity" evidence="6">
    <location>
        <begin position="339"/>
        <end position="368"/>
    </location>
</feature>
<evidence type="ECO:0000256" key="4">
    <source>
        <dbReference type="ARBA" id="ARBA00022989"/>
    </source>
</evidence>
<protein>
    <submittedName>
        <fullName evidence="8">P-type conjugative transfer protein TrbL</fullName>
    </submittedName>
</protein>
<feature type="region of interest" description="Disordered" evidence="6">
    <location>
        <begin position="312"/>
        <end position="409"/>
    </location>
</feature>
<evidence type="ECO:0000313" key="8">
    <source>
        <dbReference type="EMBL" id="MDC7693477.1"/>
    </source>
</evidence>
<feature type="compositionally biased region" description="Gly residues" evidence="6">
    <location>
        <begin position="318"/>
        <end position="329"/>
    </location>
</feature>
<keyword evidence="4 7" id="KW-1133">Transmembrane helix</keyword>
<evidence type="ECO:0000256" key="5">
    <source>
        <dbReference type="ARBA" id="ARBA00023136"/>
    </source>
</evidence>
<keyword evidence="9" id="KW-1185">Reference proteome</keyword>
<evidence type="ECO:0000313" key="9">
    <source>
        <dbReference type="Proteomes" id="UP001216595"/>
    </source>
</evidence>
<accession>A0ABT5IBV6</accession>
<dbReference type="EMBL" id="JAQQKW010000002">
    <property type="protein sequence ID" value="MDC7693477.1"/>
    <property type="molecule type" value="Genomic_DNA"/>
</dbReference>
<evidence type="ECO:0000256" key="1">
    <source>
        <dbReference type="ARBA" id="ARBA00004141"/>
    </source>
</evidence>
<dbReference type="Proteomes" id="UP001216595">
    <property type="component" value="Unassembled WGS sequence"/>
</dbReference>
<evidence type="ECO:0000256" key="3">
    <source>
        <dbReference type="ARBA" id="ARBA00022692"/>
    </source>
</evidence>